<dbReference type="SUPFAM" id="SSF57756">
    <property type="entry name" value="Retrovirus zinc finger-like domains"/>
    <property type="match status" value="1"/>
</dbReference>
<protein>
    <submittedName>
        <fullName evidence="3">Retrovirus-related pol polyprotein from transposon TNT 1-94</fullName>
    </submittedName>
</protein>
<evidence type="ECO:0000256" key="1">
    <source>
        <dbReference type="PROSITE-ProRule" id="PRU00047"/>
    </source>
</evidence>
<keyword evidence="1" id="KW-0862">Zinc</keyword>
<dbReference type="Pfam" id="PF00098">
    <property type="entry name" value="zf-CCHC"/>
    <property type="match status" value="1"/>
</dbReference>
<proteinExistence type="predicted"/>
<accession>A0ABQ5FWV6</accession>
<dbReference type="InterPro" id="IPR036875">
    <property type="entry name" value="Znf_CCHC_sf"/>
</dbReference>
<dbReference type="SMART" id="SM00343">
    <property type="entry name" value="ZnF_C2HC"/>
    <property type="match status" value="1"/>
</dbReference>
<name>A0ABQ5FWV6_9ASTR</name>
<keyword evidence="1" id="KW-0479">Metal-binding</keyword>
<keyword evidence="1" id="KW-0863">Zinc-finger</keyword>
<comment type="caution">
    <text evidence="3">The sequence shown here is derived from an EMBL/GenBank/DDBJ whole genome shotgun (WGS) entry which is preliminary data.</text>
</comment>
<evidence type="ECO:0000313" key="3">
    <source>
        <dbReference type="EMBL" id="GJT67811.1"/>
    </source>
</evidence>
<reference evidence="3" key="2">
    <citation type="submission" date="2022-01" db="EMBL/GenBank/DDBJ databases">
        <authorList>
            <person name="Yamashiro T."/>
            <person name="Shiraishi A."/>
            <person name="Satake H."/>
            <person name="Nakayama K."/>
        </authorList>
    </citation>
    <scope>NUCLEOTIDE SEQUENCE</scope>
</reference>
<dbReference type="InterPro" id="IPR001878">
    <property type="entry name" value="Znf_CCHC"/>
</dbReference>
<sequence length="509" mass="57420">MVTHLAFIEKTGVDRPSRNIPSYHTTEAISSDCDIKETNIISQRLPPEVYELVSNHKVAKEIWAIIQLLRQGTSLTKQERECKLYNEFDKSAYKKEETLLNQQPEFSQPNSGLIVLVFQKGDDPIDAINHMMSFLTAVGRQTSLAAGTSRTYTIGARGSNSGKQRTVICYNCKGEGHMSKQCTKLKRKQDDSWFKDKVLLVQAQASGQILHEEELAFLVDLRILEGQATQTIITHNAAYQADDLDTYDSDCDELNIAKVALMVNLSHYGSDALAEAAIQNSNSSAQQDELILSVIEQLKSQVVNCTKINLENKSVNDTLTAELERYKEQVKVLKEGQNVDLRSNNNILDSSAQSVEIDHLKQTLSEHLKEKDSLMQIVTLLKNDFKKEESRNIDKEIALEKKIKQLDNIVFKRDQAAQTAHMLTKPQFFYDHTTKQALEPTLSSRPTKVEVPKELPKVSMVNTSLKKLKHHLAGFDVVVKERTTPTTITEGSWGPNVFHQMEQAVEQHV</sequence>
<dbReference type="Gene3D" id="4.10.60.10">
    <property type="entry name" value="Zinc finger, CCHC-type"/>
    <property type="match status" value="1"/>
</dbReference>
<evidence type="ECO:0000259" key="2">
    <source>
        <dbReference type="PROSITE" id="PS50158"/>
    </source>
</evidence>
<evidence type="ECO:0000313" key="4">
    <source>
        <dbReference type="Proteomes" id="UP001151760"/>
    </source>
</evidence>
<dbReference type="EMBL" id="BQNB010017841">
    <property type="protein sequence ID" value="GJT67811.1"/>
    <property type="molecule type" value="Genomic_DNA"/>
</dbReference>
<feature type="domain" description="CCHC-type" evidence="2">
    <location>
        <begin position="169"/>
        <end position="184"/>
    </location>
</feature>
<gene>
    <name evidence="3" type="ORF">Tco_1019291</name>
</gene>
<dbReference type="PROSITE" id="PS50158">
    <property type="entry name" value="ZF_CCHC"/>
    <property type="match status" value="1"/>
</dbReference>
<organism evidence="3 4">
    <name type="scientific">Tanacetum coccineum</name>
    <dbReference type="NCBI Taxonomy" id="301880"/>
    <lineage>
        <taxon>Eukaryota</taxon>
        <taxon>Viridiplantae</taxon>
        <taxon>Streptophyta</taxon>
        <taxon>Embryophyta</taxon>
        <taxon>Tracheophyta</taxon>
        <taxon>Spermatophyta</taxon>
        <taxon>Magnoliopsida</taxon>
        <taxon>eudicotyledons</taxon>
        <taxon>Gunneridae</taxon>
        <taxon>Pentapetalae</taxon>
        <taxon>asterids</taxon>
        <taxon>campanulids</taxon>
        <taxon>Asterales</taxon>
        <taxon>Asteraceae</taxon>
        <taxon>Asteroideae</taxon>
        <taxon>Anthemideae</taxon>
        <taxon>Anthemidinae</taxon>
        <taxon>Tanacetum</taxon>
    </lineage>
</organism>
<reference evidence="3" key="1">
    <citation type="journal article" date="2022" name="Int. J. Mol. Sci.">
        <title>Draft Genome of Tanacetum Coccineum: Genomic Comparison of Closely Related Tanacetum-Family Plants.</title>
        <authorList>
            <person name="Yamashiro T."/>
            <person name="Shiraishi A."/>
            <person name="Nakayama K."/>
            <person name="Satake H."/>
        </authorList>
    </citation>
    <scope>NUCLEOTIDE SEQUENCE</scope>
</reference>
<keyword evidence="4" id="KW-1185">Reference proteome</keyword>
<dbReference type="Proteomes" id="UP001151760">
    <property type="component" value="Unassembled WGS sequence"/>
</dbReference>